<keyword evidence="2" id="KW-1185">Reference proteome</keyword>
<dbReference type="Proteomes" id="UP000187404">
    <property type="component" value="Unassembled WGS sequence"/>
</dbReference>
<gene>
    <name evidence="1" type="ORF">BHK98_11975</name>
</gene>
<sequence>MSVLRIKTSFVLNTSPAAGFDGRTTVTAAAEGFGNGRIPKNRSALIISQKKRIKKRPLHHATVSPDTTAL</sequence>
<reference evidence="1 2" key="1">
    <citation type="journal article" date="2016" name="Appl. Environ. Microbiol.">
        <title>Function and Phylogeny of Bacterial Butyryl Coenzyme A:Acetate Transferases and Their Diversity in the Proximal Colon of Swine.</title>
        <authorList>
            <person name="Trachsel J."/>
            <person name="Bayles D.O."/>
            <person name="Looft T."/>
            <person name="Levine U.Y."/>
            <person name="Allen H.K."/>
        </authorList>
    </citation>
    <scope>NUCLEOTIDE SEQUENCE [LARGE SCALE GENOMIC DNA]</scope>
    <source>
        <strain evidence="1 2">68-3-10</strain>
    </source>
</reference>
<comment type="caution">
    <text evidence="1">The sequence shown here is derived from an EMBL/GenBank/DDBJ whole genome shotgun (WGS) entry which is preliminary data.</text>
</comment>
<dbReference type="EMBL" id="MJIE01000001">
    <property type="protein sequence ID" value="OLR56718.1"/>
    <property type="molecule type" value="Genomic_DNA"/>
</dbReference>
<evidence type="ECO:0000313" key="2">
    <source>
        <dbReference type="Proteomes" id="UP000187404"/>
    </source>
</evidence>
<accession>A0A1Q9JKH5</accession>
<protein>
    <submittedName>
        <fullName evidence="1">Uncharacterized protein</fullName>
    </submittedName>
</protein>
<evidence type="ECO:0000313" key="1">
    <source>
        <dbReference type="EMBL" id="OLR56718.1"/>
    </source>
</evidence>
<organism evidence="1 2">
    <name type="scientific">Hornefia porci</name>
    <dbReference type="NCBI Taxonomy" id="2652292"/>
    <lineage>
        <taxon>Bacteria</taxon>
        <taxon>Bacillati</taxon>
        <taxon>Bacillota</taxon>
        <taxon>Clostridia</taxon>
        <taxon>Peptostreptococcales</taxon>
        <taxon>Anaerovoracaceae</taxon>
        <taxon>Hornefia</taxon>
    </lineage>
</organism>
<dbReference type="AlphaFoldDB" id="A0A1Q9JKH5"/>
<name>A0A1Q9JKH5_9FIRM</name>
<proteinExistence type="predicted"/>